<evidence type="ECO:0000313" key="3">
    <source>
        <dbReference type="Proteomes" id="UP000056502"/>
    </source>
</evidence>
<evidence type="ECO:0000256" key="1">
    <source>
        <dbReference type="SAM" id="MobiDB-lite"/>
    </source>
</evidence>
<accession>A0A0M4NVZ0</accession>
<gene>
    <name evidence="2" type="ORF">G436_0812</name>
</gene>
<protein>
    <submittedName>
        <fullName evidence="2">Uncharacterized protein</fullName>
    </submittedName>
</protein>
<dbReference type="EMBL" id="CP012603">
    <property type="protein sequence ID" value="ALE38029.1"/>
    <property type="molecule type" value="Genomic_DNA"/>
</dbReference>
<name>A0A0M4NVZ0_LEPIR</name>
<reference evidence="2 3" key="1">
    <citation type="journal article" date="2015" name="Genome Announc.">
        <title>Whole-Genome Sequence of Leptospira interrogans Serovar Hardjo Subtype Hardjoprajitno Strain Norma, Isolated from Cattle in a Leptospirosis Outbreak in Brazil.</title>
        <authorList>
            <person name="Cosate M.R."/>
            <person name="Soares S.C."/>
            <person name="Mendes T.A."/>
            <person name="Raittz R.T."/>
            <person name="Moreira E.C."/>
            <person name="Leite R."/>
            <person name="Fernandes G.R."/>
            <person name="Haddad J.P."/>
            <person name="Ortega J.M."/>
        </authorList>
    </citation>
    <scope>NUCLEOTIDE SEQUENCE [LARGE SCALE GENOMIC DNA]</scope>
    <source>
        <strain evidence="2 3">Norma</strain>
    </source>
</reference>
<dbReference type="AlphaFoldDB" id="A0A0M4NVZ0"/>
<organism evidence="2">
    <name type="scientific">Leptospira interrogans serovar Hardjo str. Norma</name>
    <dbReference type="NCBI Taxonomy" id="1279460"/>
    <lineage>
        <taxon>Bacteria</taxon>
        <taxon>Pseudomonadati</taxon>
        <taxon>Spirochaetota</taxon>
        <taxon>Spirochaetia</taxon>
        <taxon>Leptospirales</taxon>
        <taxon>Leptospiraceae</taxon>
        <taxon>Leptospira</taxon>
    </lineage>
</organism>
<feature type="region of interest" description="Disordered" evidence="1">
    <location>
        <begin position="1"/>
        <end position="20"/>
    </location>
</feature>
<feature type="compositionally biased region" description="Polar residues" evidence="1">
    <location>
        <begin position="10"/>
        <end position="20"/>
    </location>
</feature>
<sequence>MVDLVYPSATRDQGSTEDNGLNMIQNFSDPSILPAKKNTEIHIRQHYHKI</sequence>
<proteinExistence type="predicted"/>
<dbReference type="PATRIC" id="fig|1279460.3.peg.822"/>
<evidence type="ECO:0000313" key="2">
    <source>
        <dbReference type="EMBL" id="ALE38029.1"/>
    </source>
</evidence>
<dbReference type="Proteomes" id="UP000056502">
    <property type="component" value="Chromosome I"/>
</dbReference>